<sequence length="32" mass="3731">MRMIRGCLDTRLIASQHKQLLYVGWCFTDGFA</sequence>
<dbReference type="AlphaFoldDB" id="A0A8H3ZXM1"/>
<dbReference type="EMBL" id="WOWK01000017">
    <property type="protein sequence ID" value="KAF0328480.1"/>
    <property type="molecule type" value="Genomic_DNA"/>
</dbReference>
<name>A0A8H3ZXM1_9PEZI</name>
<accession>A0A8H3ZXM1</accession>
<evidence type="ECO:0000313" key="1">
    <source>
        <dbReference type="EMBL" id="KAF0328480.1"/>
    </source>
</evidence>
<reference evidence="1 2" key="1">
    <citation type="submission" date="2019-12" db="EMBL/GenBank/DDBJ databases">
        <title>A genome sequence resource for the geographically widespread anthracnose pathogen Colletotrichum asianum.</title>
        <authorList>
            <person name="Meng Y."/>
        </authorList>
    </citation>
    <scope>NUCLEOTIDE SEQUENCE [LARGE SCALE GENOMIC DNA]</scope>
    <source>
        <strain evidence="1 2">ICMP 18580</strain>
    </source>
</reference>
<gene>
    <name evidence="1" type="ORF">GQ607_004276</name>
</gene>
<proteinExistence type="predicted"/>
<dbReference type="Proteomes" id="UP000434172">
    <property type="component" value="Unassembled WGS sequence"/>
</dbReference>
<keyword evidence="2" id="KW-1185">Reference proteome</keyword>
<organism evidence="1 2">
    <name type="scientific">Colletotrichum asianum</name>
    <dbReference type="NCBI Taxonomy" id="702518"/>
    <lineage>
        <taxon>Eukaryota</taxon>
        <taxon>Fungi</taxon>
        <taxon>Dikarya</taxon>
        <taxon>Ascomycota</taxon>
        <taxon>Pezizomycotina</taxon>
        <taxon>Sordariomycetes</taxon>
        <taxon>Hypocreomycetidae</taxon>
        <taxon>Glomerellales</taxon>
        <taxon>Glomerellaceae</taxon>
        <taxon>Colletotrichum</taxon>
        <taxon>Colletotrichum gloeosporioides species complex</taxon>
    </lineage>
</organism>
<evidence type="ECO:0000313" key="2">
    <source>
        <dbReference type="Proteomes" id="UP000434172"/>
    </source>
</evidence>
<comment type="caution">
    <text evidence="1">The sequence shown here is derived from an EMBL/GenBank/DDBJ whole genome shotgun (WGS) entry which is preliminary data.</text>
</comment>
<protein>
    <submittedName>
        <fullName evidence="1">Uncharacterized protein</fullName>
    </submittedName>
</protein>